<proteinExistence type="predicted"/>
<protein>
    <submittedName>
        <fullName evidence="1">Uncharacterized protein</fullName>
    </submittedName>
</protein>
<accession>A0ABW7H839</accession>
<keyword evidence="2" id="KW-1185">Reference proteome</keyword>
<sequence>MTRPDFFGAASPLNRGLRLHMADMPAGLRSLGVMASNAITIAHAGVSARIS</sequence>
<dbReference type="RefSeq" id="WP_394407000.1">
    <property type="nucleotide sequence ID" value="NZ_JBIGIC010000002.1"/>
</dbReference>
<reference evidence="1 2" key="1">
    <citation type="submission" date="2024-08" db="EMBL/GenBank/DDBJ databases">
        <authorList>
            <person name="Lu H."/>
        </authorList>
    </citation>
    <scope>NUCLEOTIDE SEQUENCE [LARGE SCALE GENOMIC DNA]</scope>
    <source>
        <strain evidence="1 2">BYS78W</strain>
    </source>
</reference>
<evidence type="ECO:0000313" key="1">
    <source>
        <dbReference type="EMBL" id="MFG6486090.1"/>
    </source>
</evidence>
<dbReference type="EMBL" id="JBIGIC010000002">
    <property type="protein sequence ID" value="MFG6486090.1"/>
    <property type="molecule type" value="Genomic_DNA"/>
</dbReference>
<dbReference type="Proteomes" id="UP001606134">
    <property type="component" value="Unassembled WGS sequence"/>
</dbReference>
<evidence type="ECO:0000313" key="2">
    <source>
        <dbReference type="Proteomes" id="UP001606134"/>
    </source>
</evidence>
<gene>
    <name evidence="1" type="ORF">ACG04R_05355</name>
</gene>
<organism evidence="1 2">
    <name type="scientific">Pelomonas candidula</name>
    <dbReference type="NCBI Taxonomy" id="3299025"/>
    <lineage>
        <taxon>Bacteria</taxon>
        <taxon>Pseudomonadati</taxon>
        <taxon>Pseudomonadota</taxon>
        <taxon>Betaproteobacteria</taxon>
        <taxon>Burkholderiales</taxon>
        <taxon>Sphaerotilaceae</taxon>
        <taxon>Roseateles</taxon>
    </lineage>
</organism>
<name>A0ABW7H839_9BURK</name>
<comment type="caution">
    <text evidence="1">The sequence shown here is derived from an EMBL/GenBank/DDBJ whole genome shotgun (WGS) entry which is preliminary data.</text>
</comment>